<dbReference type="InterPro" id="IPR051786">
    <property type="entry name" value="ASN_synthetase/amidase"/>
</dbReference>
<dbReference type="AlphaFoldDB" id="A0A847S5B0"/>
<feature type="domain" description="Glutamine amidotransferase type-2" evidence="11">
    <location>
        <begin position="2"/>
        <end position="215"/>
    </location>
</feature>
<keyword evidence="5 9" id="KW-0067">ATP-binding</keyword>
<keyword evidence="6 8" id="KW-0315">Glutamine amidotransferase</keyword>
<evidence type="ECO:0000256" key="4">
    <source>
        <dbReference type="ARBA" id="ARBA00022741"/>
    </source>
</evidence>
<dbReference type="PANTHER" id="PTHR43284">
    <property type="entry name" value="ASPARAGINE SYNTHETASE (GLUTAMINE-HYDROLYZING)"/>
    <property type="match status" value="1"/>
</dbReference>
<dbReference type="SUPFAM" id="SSF56235">
    <property type="entry name" value="N-terminal nucleophile aminohydrolases (Ntn hydrolases)"/>
    <property type="match status" value="1"/>
</dbReference>
<feature type="active site" description="For GATase activity" evidence="8">
    <location>
        <position position="2"/>
    </location>
</feature>
<evidence type="ECO:0000313" key="13">
    <source>
        <dbReference type="Proteomes" id="UP000570474"/>
    </source>
</evidence>
<evidence type="ECO:0000256" key="9">
    <source>
        <dbReference type="PIRSR" id="PIRSR001589-2"/>
    </source>
</evidence>
<keyword evidence="13" id="KW-1185">Reference proteome</keyword>
<keyword evidence="12" id="KW-0436">Ligase</keyword>
<dbReference type="Pfam" id="PF00733">
    <property type="entry name" value="Asn_synthase"/>
    <property type="match status" value="1"/>
</dbReference>
<comment type="pathway">
    <text evidence="1">Amino-acid biosynthesis; L-asparagine biosynthesis; L-asparagine from L-aspartate (L-Gln route): step 1/1.</text>
</comment>
<evidence type="ECO:0000259" key="11">
    <source>
        <dbReference type="PROSITE" id="PS51278"/>
    </source>
</evidence>
<dbReference type="InterPro" id="IPR033738">
    <property type="entry name" value="AsnB_N"/>
</dbReference>
<reference evidence="12 13" key="1">
    <citation type="submission" date="2020-04" db="EMBL/GenBank/DDBJ databases">
        <authorList>
            <person name="Yin C."/>
        </authorList>
    </citation>
    <scope>NUCLEOTIDE SEQUENCE [LARGE SCALE GENOMIC DNA]</scope>
    <source>
        <strain evidence="12 13">Ae27</strain>
    </source>
</reference>
<dbReference type="InterPro" id="IPR014729">
    <property type="entry name" value="Rossmann-like_a/b/a_fold"/>
</dbReference>
<organism evidence="12 13">
    <name type="scientific">Chitinophaga varians</name>
    <dbReference type="NCBI Taxonomy" id="2202339"/>
    <lineage>
        <taxon>Bacteria</taxon>
        <taxon>Pseudomonadati</taxon>
        <taxon>Bacteroidota</taxon>
        <taxon>Chitinophagia</taxon>
        <taxon>Chitinophagales</taxon>
        <taxon>Chitinophagaceae</taxon>
        <taxon>Chitinophaga</taxon>
    </lineage>
</organism>
<dbReference type="GO" id="GO:0005829">
    <property type="term" value="C:cytosol"/>
    <property type="evidence" value="ECO:0007669"/>
    <property type="project" value="TreeGrafter"/>
</dbReference>
<evidence type="ECO:0000256" key="7">
    <source>
        <dbReference type="ARBA" id="ARBA00048741"/>
    </source>
</evidence>
<dbReference type="NCBIfam" id="TIGR01536">
    <property type="entry name" value="asn_synth_AEB"/>
    <property type="match status" value="1"/>
</dbReference>
<dbReference type="Gene3D" id="3.60.20.10">
    <property type="entry name" value="Glutamine Phosphoribosylpyrophosphate, subunit 1, domain 1"/>
    <property type="match status" value="1"/>
</dbReference>
<dbReference type="Proteomes" id="UP000570474">
    <property type="component" value="Unassembled WGS sequence"/>
</dbReference>
<dbReference type="SUPFAM" id="SSF52402">
    <property type="entry name" value="Adenine nucleotide alpha hydrolases-like"/>
    <property type="match status" value="1"/>
</dbReference>
<evidence type="ECO:0000256" key="8">
    <source>
        <dbReference type="PIRSR" id="PIRSR001589-1"/>
    </source>
</evidence>
<dbReference type="CDD" id="cd01991">
    <property type="entry name" value="Asn_synthase_B_C"/>
    <property type="match status" value="1"/>
</dbReference>
<evidence type="ECO:0000256" key="3">
    <source>
        <dbReference type="ARBA" id="ARBA00012737"/>
    </source>
</evidence>
<dbReference type="InterPro" id="IPR006426">
    <property type="entry name" value="Asn_synth_AEB"/>
</dbReference>
<evidence type="ECO:0000256" key="5">
    <source>
        <dbReference type="ARBA" id="ARBA00022840"/>
    </source>
</evidence>
<dbReference type="EMBL" id="JABAIA010000004">
    <property type="protein sequence ID" value="NLR68625.1"/>
    <property type="molecule type" value="Genomic_DNA"/>
</dbReference>
<name>A0A847S5B0_9BACT</name>
<gene>
    <name evidence="12" type="primary">asnB</name>
    <name evidence="12" type="ORF">HGH92_30260</name>
</gene>
<keyword evidence="8" id="KW-0061">Asparagine biosynthesis</keyword>
<evidence type="ECO:0000313" key="12">
    <source>
        <dbReference type="EMBL" id="NLR68625.1"/>
    </source>
</evidence>
<dbReference type="InterPro" id="IPR029055">
    <property type="entry name" value="Ntn_hydrolases_N"/>
</dbReference>
<dbReference type="GO" id="GO:0005524">
    <property type="term" value="F:ATP binding"/>
    <property type="evidence" value="ECO:0007669"/>
    <property type="project" value="UniProtKB-KW"/>
</dbReference>
<comment type="caution">
    <text evidence="12">The sequence shown here is derived from an EMBL/GenBank/DDBJ whole genome shotgun (WGS) entry which is preliminary data.</text>
</comment>
<dbReference type="EC" id="6.3.5.4" evidence="3"/>
<dbReference type="PANTHER" id="PTHR43284:SF1">
    <property type="entry name" value="ASPARAGINE SYNTHETASE"/>
    <property type="match status" value="1"/>
</dbReference>
<dbReference type="PROSITE" id="PS51278">
    <property type="entry name" value="GATASE_TYPE_2"/>
    <property type="match status" value="1"/>
</dbReference>
<evidence type="ECO:0000256" key="6">
    <source>
        <dbReference type="ARBA" id="ARBA00022962"/>
    </source>
</evidence>
<evidence type="ECO:0000256" key="2">
    <source>
        <dbReference type="ARBA" id="ARBA00005752"/>
    </source>
</evidence>
<dbReference type="GO" id="GO:0004066">
    <property type="term" value="F:asparagine synthase (glutamine-hydrolyzing) activity"/>
    <property type="evidence" value="ECO:0007669"/>
    <property type="project" value="UniProtKB-EC"/>
</dbReference>
<dbReference type="InterPro" id="IPR001962">
    <property type="entry name" value="Asn_synthase"/>
</dbReference>
<dbReference type="Gene3D" id="3.40.50.620">
    <property type="entry name" value="HUPs"/>
    <property type="match status" value="1"/>
</dbReference>
<keyword evidence="8" id="KW-0028">Amino-acid biosynthesis</keyword>
<evidence type="ECO:0000256" key="10">
    <source>
        <dbReference type="PIRSR" id="PIRSR001589-3"/>
    </source>
</evidence>
<protein>
    <recommendedName>
        <fullName evidence="3">asparagine synthase (glutamine-hydrolyzing)</fullName>
        <ecNumber evidence="3">6.3.5.4</ecNumber>
    </recommendedName>
</protein>
<feature type="binding site" evidence="9">
    <location>
        <position position="102"/>
    </location>
    <ligand>
        <name>L-glutamine</name>
        <dbReference type="ChEBI" id="CHEBI:58359"/>
    </ligand>
</feature>
<evidence type="ECO:0000256" key="1">
    <source>
        <dbReference type="ARBA" id="ARBA00005187"/>
    </source>
</evidence>
<keyword evidence="4 9" id="KW-0547">Nucleotide-binding</keyword>
<feature type="binding site" evidence="9">
    <location>
        <position position="295"/>
    </location>
    <ligand>
        <name>ATP</name>
        <dbReference type="ChEBI" id="CHEBI:30616"/>
    </ligand>
</feature>
<dbReference type="GO" id="GO:0006529">
    <property type="term" value="P:asparagine biosynthetic process"/>
    <property type="evidence" value="ECO:0007669"/>
    <property type="project" value="UniProtKB-KW"/>
</dbReference>
<dbReference type="Pfam" id="PF13537">
    <property type="entry name" value="GATase_7"/>
    <property type="match status" value="1"/>
</dbReference>
<dbReference type="CDD" id="cd00712">
    <property type="entry name" value="AsnB"/>
    <property type="match status" value="1"/>
</dbReference>
<dbReference type="PIRSF" id="PIRSF001589">
    <property type="entry name" value="Asn_synthetase_glu-h"/>
    <property type="match status" value="1"/>
</dbReference>
<sequence length="625" mass="72453">MCGITGIYDVQKRHPLNQALLADMSEKLIHRGPDDCGYFILPESGVGLGFRRLSIIDLSSGNQPLFNEDASKVMICNGEIYNYKELRSQLQQKGHSFKTNCDVEVIVHLYEEYGIDFVNMLNGQFAFAIYDKIRNSIFLVRDHVGIAPLFYTIQDDVLIFGSEIKAILQHPLVKRKVNLQGLDQIFSFPGLVSPTTMFEGIHALSPGHYLYKDQHKTEVKEYWDLDYPLEGEISYDKDEQYYIDGLQEVLEKAVRYRLNADVPVGFYLSGGLDSSLVGALIKKIVPENSRSSFSITFNDKGIDEARHQELMVSHLDSDHNRFRFDWEDIAGRLQNAIYHAETPLKETYNTCSLALSEMVRNNNIKVILTGEGADELFAGYVGYRFDRKRQHEKTGPLDTEAILEQQIRMKLWGDEHFKYEKDFRADEEIKEAIYSQAVYDTYNQFNSVREHLVNKEKLNGRDLVHKRSYIDFKLRISDHLVADHGDRVSYANSIEARYPFLDIDVIKYVATIPPSMKLFDMEEKYILKKAASSLLPKEIINREKFSFVAPGSPYLMKQNIEWINDILSYDRVKRQGFFNPDTVERLKKMYTQENFNINQTFESDLLMIILTFGIFLDQFDMPYYN</sequence>
<dbReference type="RefSeq" id="WP_168874586.1">
    <property type="nucleotide sequence ID" value="NZ_JABAIA010000004.1"/>
</dbReference>
<comment type="catalytic activity">
    <reaction evidence="7">
        <text>L-aspartate + L-glutamine + ATP + H2O = L-asparagine + L-glutamate + AMP + diphosphate + H(+)</text>
        <dbReference type="Rhea" id="RHEA:12228"/>
        <dbReference type="ChEBI" id="CHEBI:15377"/>
        <dbReference type="ChEBI" id="CHEBI:15378"/>
        <dbReference type="ChEBI" id="CHEBI:29985"/>
        <dbReference type="ChEBI" id="CHEBI:29991"/>
        <dbReference type="ChEBI" id="CHEBI:30616"/>
        <dbReference type="ChEBI" id="CHEBI:33019"/>
        <dbReference type="ChEBI" id="CHEBI:58048"/>
        <dbReference type="ChEBI" id="CHEBI:58359"/>
        <dbReference type="ChEBI" id="CHEBI:456215"/>
        <dbReference type="EC" id="6.3.5.4"/>
    </reaction>
</comment>
<comment type="similarity">
    <text evidence="2">Belongs to the asparagine synthetase family.</text>
</comment>
<dbReference type="InterPro" id="IPR017932">
    <property type="entry name" value="GATase_2_dom"/>
</dbReference>
<feature type="site" description="Important for beta-aspartyl-AMP intermediate formation" evidence="10">
    <location>
        <position position="371"/>
    </location>
</feature>
<accession>A0A847S5B0</accession>
<proteinExistence type="inferred from homology"/>